<keyword evidence="6" id="KW-0732">Signal</keyword>
<evidence type="ECO:0000256" key="5">
    <source>
        <dbReference type="ARBA" id="ARBA00023319"/>
    </source>
</evidence>
<dbReference type="SUPFAM" id="SSF48726">
    <property type="entry name" value="Immunoglobulin"/>
    <property type="match status" value="2"/>
</dbReference>
<dbReference type="EMBL" id="CAJPWZ010000197">
    <property type="protein sequence ID" value="CAG2188120.1"/>
    <property type="molecule type" value="Genomic_DNA"/>
</dbReference>
<evidence type="ECO:0000256" key="3">
    <source>
        <dbReference type="ARBA" id="ARBA00023157"/>
    </source>
</evidence>
<dbReference type="InterPro" id="IPR036179">
    <property type="entry name" value="Ig-like_dom_sf"/>
</dbReference>
<keyword evidence="4" id="KW-0325">Glycoprotein</keyword>
<comment type="subcellular location">
    <subcellularLocation>
        <location evidence="1">Membrane</location>
        <topology evidence="1">Single-pass type I membrane protein</topology>
    </subcellularLocation>
</comment>
<dbReference type="CDD" id="cd00096">
    <property type="entry name" value="Ig"/>
    <property type="match status" value="1"/>
</dbReference>
<dbReference type="InterPro" id="IPR051275">
    <property type="entry name" value="Cell_adhesion_signaling"/>
</dbReference>
<dbReference type="GO" id="GO:0005911">
    <property type="term" value="C:cell-cell junction"/>
    <property type="evidence" value="ECO:0007669"/>
    <property type="project" value="TreeGrafter"/>
</dbReference>
<evidence type="ECO:0000256" key="1">
    <source>
        <dbReference type="ARBA" id="ARBA00004479"/>
    </source>
</evidence>
<dbReference type="Gene3D" id="2.60.40.10">
    <property type="entry name" value="Immunoglobulins"/>
    <property type="match status" value="2"/>
</dbReference>
<keyword evidence="3" id="KW-1015">Disulfide bond</keyword>
<dbReference type="InterPro" id="IPR003598">
    <property type="entry name" value="Ig_sub2"/>
</dbReference>
<dbReference type="OrthoDB" id="6272054at2759"/>
<evidence type="ECO:0000313" key="9">
    <source>
        <dbReference type="Proteomes" id="UP000683360"/>
    </source>
</evidence>
<keyword evidence="2" id="KW-0472">Membrane</keyword>
<feature type="signal peptide" evidence="6">
    <location>
        <begin position="1"/>
        <end position="26"/>
    </location>
</feature>
<dbReference type="PANTHER" id="PTHR11640">
    <property type="entry name" value="NEPHRIN"/>
    <property type="match status" value="1"/>
</dbReference>
<evidence type="ECO:0000313" key="8">
    <source>
        <dbReference type="EMBL" id="CAG2188120.1"/>
    </source>
</evidence>
<dbReference type="GO" id="GO:0050839">
    <property type="term" value="F:cell adhesion molecule binding"/>
    <property type="evidence" value="ECO:0007669"/>
    <property type="project" value="TreeGrafter"/>
</dbReference>
<sequence>MDLKTDHGVDKLLICLVLLLVPAVIAQVPPGSPVITSSKERIEIGDTITLTCTSKRGIPAPSVKWYRGENEISPIYNTVGDLTTNTYTFTASDRDQFAVYECRVFNNVLQNPLTNTIFIIVYKPLEVNAPRLSYSAQTSNSVTLQCEVTGTATNIYWYKSNQLLQIGSNNHFSGASVQTPSLTITNIALSDGGEYACSATNGIDTKRSRNIVLSVQG</sequence>
<dbReference type="PROSITE" id="PS50835">
    <property type="entry name" value="IG_LIKE"/>
    <property type="match status" value="2"/>
</dbReference>
<dbReference type="InterPro" id="IPR013098">
    <property type="entry name" value="Ig_I-set"/>
</dbReference>
<feature type="chain" id="PRO_5035823771" description="Ig-like domain-containing protein" evidence="6">
    <location>
        <begin position="27"/>
        <end position="217"/>
    </location>
</feature>
<comment type="caution">
    <text evidence="8">The sequence shown here is derived from an EMBL/GenBank/DDBJ whole genome shotgun (WGS) entry which is preliminary data.</text>
</comment>
<evidence type="ECO:0000256" key="4">
    <source>
        <dbReference type="ARBA" id="ARBA00023180"/>
    </source>
</evidence>
<keyword evidence="5" id="KW-0393">Immunoglobulin domain</keyword>
<reference evidence="8" key="1">
    <citation type="submission" date="2021-03" db="EMBL/GenBank/DDBJ databases">
        <authorList>
            <person name="Bekaert M."/>
        </authorList>
    </citation>
    <scope>NUCLEOTIDE SEQUENCE</scope>
</reference>
<dbReference type="GO" id="GO:0098609">
    <property type="term" value="P:cell-cell adhesion"/>
    <property type="evidence" value="ECO:0007669"/>
    <property type="project" value="TreeGrafter"/>
</dbReference>
<gene>
    <name evidence="8" type="ORF">MEDL_3578</name>
</gene>
<proteinExistence type="predicted"/>
<dbReference type="InterPro" id="IPR013783">
    <property type="entry name" value="Ig-like_fold"/>
</dbReference>
<dbReference type="Pfam" id="PF07679">
    <property type="entry name" value="I-set"/>
    <property type="match status" value="1"/>
</dbReference>
<evidence type="ECO:0000256" key="2">
    <source>
        <dbReference type="ARBA" id="ARBA00023136"/>
    </source>
</evidence>
<keyword evidence="9" id="KW-1185">Reference proteome</keyword>
<protein>
    <recommendedName>
        <fullName evidence="7">Ig-like domain-containing protein</fullName>
    </recommendedName>
</protein>
<dbReference type="AlphaFoldDB" id="A0A8S3PYS3"/>
<evidence type="ECO:0000256" key="6">
    <source>
        <dbReference type="SAM" id="SignalP"/>
    </source>
</evidence>
<feature type="domain" description="Ig-like" evidence="7">
    <location>
        <begin position="124"/>
        <end position="214"/>
    </location>
</feature>
<dbReference type="InterPro" id="IPR007110">
    <property type="entry name" value="Ig-like_dom"/>
</dbReference>
<name>A0A8S3PYS3_MYTED</name>
<dbReference type="PANTHER" id="PTHR11640:SF31">
    <property type="entry name" value="IRREGULAR CHIASM C-ROUGHEST PROTEIN-RELATED"/>
    <property type="match status" value="1"/>
</dbReference>
<dbReference type="Proteomes" id="UP000683360">
    <property type="component" value="Unassembled WGS sequence"/>
</dbReference>
<organism evidence="8 9">
    <name type="scientific">Mytilus edulis</name>
    <name type="common">Blue mussel</name>
    <dbReference type="NCBI Taxonomy" id="6550"/>
    <lineage>
        <taxon>Eukaryota</taxon>
        <taxon>Metazoa</taxon>
        <taxon>Spiralia</taxon>
        <taxon>Lophotrochozoa</taxon>
        <taxon>Mollusca</taxon>
        <taxon>Bivalvia</taxon>
        <taxon>Autobranchia</taxon>
        <taxon>Pteriomorphia</taxon>
        <taxon>Mytilida</taxon>
        <taxon>Mytiloidea</taxon>
        <taxon>Mytilidae</taxon>
        <taxon>Mytilinae</taxon>
        <taxon>Mytilus</taxon>
    </lineage>
</organism>
<dbReference type="SMART" id="SM00409">
    <property type="entry name" value="IG"/>
    <property type="match status" value="2"/>
</dbReference>
<dbReference type="SMART" id="SM00408">
    <property type="entry name" value="IGc2"/>
    <property type="match status" value="2"/>
</dbReference>
<dbReference type="Pfam" id="PF13927">
    <property type="entry name" value="Ig_3"/>
    <property type="match status" value="1"/>
</dbReference>
<dbReference type="GO" id="GO:0005886">
    <property type="term" value="C:plasma membrane"/>
    <property type="evidence" value="ECO:0007669"/>
    <property type="project" value="TreeGrafter"/>
</dbReference>
<evidence type="ECO:0000259" key="7">
    <source>
        <dbReference type="PROSITE" id="PS50835"/>
    </source>
</evidence>
<feature type="domain" description="Ig-like" evidence="7">
    <location>
        <begin position="22"/>
        <end position="114"/>
    </location>
</feature>
<dbReference type="InterPro" id="IPR003599">
    <property type="entry name" value="Ig_sub"/>
</dbReference>
<accession>A0A8S3PYS3</accession>